<dbReference type="EMBL" id="LAZR01037515">
    <property type="protein sequence ID" value="KKL22001.1"/>
    <property type="molecule type" value="Genomic_DNA"/>
</dbReference>
<feature type="non-terminal residue" evidence="1">
    <location>
        <position position="131"/>
    </location>
</feature>
<protein>
    <submittedName>
        <fullName evidence="1">Uncharacterized protein</fullName>
    </submittedName>
</protein>
<name>A0A0F9DWC8_9ZZZZ</name>
<gene>
    <name evidence="1" type="ORF">LCGC14_2439830</name>
</gene>
<dbReference type="AlphaFoldDB" id="A0A0F9DWC8"/>
<organism evidence="1">
    <name type="scientific">marine sediment metagenome</name>
    <dbReference type="NCBI Taxonomy" id="412755"/>
    <lineage>
        <taxon>unclassified sequences</taxon>
        <taxon>metagenomes</taxon>
        <taxon>ecological metagenomes</taxon>
    </lineage>
</organism>
<accession>A0A0F9DWC8</accession>
<sequence length="131" mass="13590">MAEIAKYMNVDIANIAKIFGISKDEITNVVGVDIPAGVPTPGDRGVFGGGTYSGFRNIIDYITISTPSNATNFGDLTVARDVLAATSDGAYDRGVFGGGNPSGHTNLIDYITISSTGDAANFGDLYSSRSN</sequence>
<proteinExistence type="predicted"/>
<evidence type="ECO:0000313" key="1">
    <source>
        <dbReference type="EMBL" id="KKL22001.1"/>
    </source>
</evidence>
<comment type="caution">
    <text evidence="1">The sequence shown here is derived from an EMBL/GenBank/DDBJ whole genome shotgun (WGS) entry which is preliminary data.</text>
</comment>
<reference evidence="1" key="1">
    <citation type="journal article" date="2015" name="Nature">
        <title>Complex archaea that bridge the gap between prokaryotes and eukaryotes.</title>
        <authorList>
            <person name="Spang A."/>
            <person name="Saw J.H."/>
            <person name="Jorgensen S.L."/>
            <person name="Zaremba-Niedzwiedzka K."/>
            <person name="Martijn J."/>
            <person name="Lind A.E."/>
            <person name="van Eijk R."/>
            <person name="Schleper C."/>
            <person name="Guy L."/>
            <person name="Ettema T.J."/>
        </authorList>
    </citation>
    <scope>NUCLEOTIDE SEQUENCE</scope>
</reference>